<protein>
    <submittedName>
        <fullName evidence="1">Uncharacterized protein</fullName>
    </submittedName>
</protein>
<name>A0A5C1K977_9CAUD</name>
<evidence type="ECO:0000313" key="2">
    <source>
        <dbReference type="Proteomes" id="UP000322144"/>
    </source>
</evidence>
<dbReference type="GeneID" id="77937124"/>
<dbReference type="EMBL" id="MN103543">
    <property type="protein sequence ID" value="QEM42103.1"/>
    <property type="molecule type" value="Genomic_DNA"/>
</dbReference>
<reference evidence="1 2" key="1">
    <citation type="submission" date="2019-06" db="EMBL/GenBank/DDBJ databases">
        <title>A distant relative of Phikzvirus genus phages from a therapeutic phage collection.</title>
        <authorList>
            <person name="Hejnowicz M.S."/>
            <person name="Dabrowski K."/>
            <person name="Gawor J."/>
            <person name="Weber-Dabrowska B."/>
            <person name="Gromadka R."/>
            <person name="Lobocka M.B."/>
        </authorList>
    </citation>
    <scope>NUCLEOTIDE SEQUENCE [LARGE SCALE GENOMIC DNA]</scope>
</reference>
<dbReference type="Proteomes" id="UP000322144">
    <property type="component" value="Segment"/>
</dbReference>
<sequence length="99" mass="11212">MTKTLVRAKLITEAGAWMSSDWGSGFIASRFVKTSGDTITPNEFESLITDFAIGDMLVVWPNGLRTSYKTESFDKNFTHVKDEYYQTDLIPLFYPGSKQ</sequence>
<keyword evidence="2" id="KW-1185">Reference proteome</keyword>
<organism evidence="1 2">
    <name type="scientific">Pseudomonas phage vB_PaeM_PS119XW</name>
    <dbReference type="NCBI Taxonomy" id="2601632"/>
    <lineage>
        <taxon>Viruses</taxon>
        <taxon>Duplodnaviria</taxon>
        <taxon>Heunggongvirae</taxon>
        <taxon>Uroviricota</taxon>
        <taxon>Caudoviricetes</taxon>
        <taxon>Chimalliviridae</taxon>
        <taxon>Pawinskivirus</taxon>
        <taxon>Pawinskivirus PS119XW</taxon>
    </lineage>
</organism>
<accession>A0A5C1K977</accession>
<dbReference type="RefSeq" id="YP_010661114.1">
    <property type="nucleotide sequence ID" value="NC_070882.1"/>
</dbReference>
<evidence type="ECO:0000313" key="1">
    <source>
        <dbReference type="EMBL" id="QEM42103.1"/>
    </source>
</evidence>
<proteinExistence type="predicted"/>
<dbReference type="KEGG" id="vg:77937124"/>